<accession>A0A1G6VHF8</accession>
<name>A0A1G6VHF8_NIADE</name>
<gene>
    <name evidence="1" type="ORF">SAMN04487894_11025</name>
</gene>
<dbReference type="AlphaFoldDB" id="A0A1G6VHF8"/>
<protein>
    <submittedName>
        <fullName evidence="1">Uncharacterized protein</fullName>
    </submittedName>
</protein>
<keyword evidence="2" id="KW-1185">Reference proteome</keyword>
<evidence type="ECO:0000313" key="1">
    <source>
        <dbReference type="EMBL" id="SDD53062.1"/>
    </source>
</evidence>
<dbReference type="Proteomes" id="UP000198757">
    <property type="component" value="Unassembled WGS sequence"/>
</dbReference>
<proteinExistence type="predicted"/>
<dbReference type="EMBL" id="FMZO01000010">
    <property type="protein sequence ID" value="SDD53062.1"/>
    <property type="molecule type" value="Genomic_DNA"/>
</dbReference>
<reference evidence="2" key="1">
    <citation type="submission" date="2016-10" db="EMBL/GenBank/DDBJ databases">
        <authorList>
            <person name="Varghese N."/>
            <person name="Submissions S."/>
        </authorList>
    </citation>
    <scope>NUCLEOTIDE SEQUENCE [LARGE SCALE GENOMIC DNA]</scope>
    <source>
        <strain evidence="2">DSM 25811 / CCM 8410 / LMG 26954 / E90</strain>
    </source>
</reference>
<evidence type="ECO:0000313" key="2">
    <source>
        <dbReference type="Proteomes" id="UP000198757"/>
    </source>
</evidence>
<organism evidence="1 2">
    <name type="scientific">Niabella drilacis (strain DSM 25811 / CCM 8410 / CCUG 62505 / LMG 26954 / E90)</name>
    <dbReference type="NCBI Taxonomy" id="1285928"/>
    <lineage>
        <taxon>Bacteria</taxon>
        <taxon>Pseudomonadati</taxon>
        <taxon>Bacteroidota</taxon>
        <taxon>Chitinophagia</taxon>
        <taxon>Chitinophagales</taxon>
        <taxon>Chitinophagaceae</taxon>
        <taxon>Niabella</taxon>
    </lineage>
</organism>
<sequence>MKRNPKPMPVMSVVLLIICSFLLFGTKPDAVNTRTKMNIYSEKPCLDYQKADSMVEALFTQIVKEHNLDSNFVQQ</sequence>